<dbReference type="KEGG" id="tva:4751904"/>
<dbReference type="VEuPathDB" id="TrichDB:TVAGG3_0040660"/>
<dbReference type="RefSeq" id="XP_001307108.1">
    <property type="nucleotide sequence ID" value="XM_001307107.1"/>
</dbReference>
<evidence type="ECO:0000313" key="3">
    <source>
        <dbReference type="EMBL" id="EAX94178.1"/>
    </source>
</evidence>
<dbReference type="InParanoid" id="A2FLP3"/>
<reference evidence="3" key="1">
    <citation type="submission" date="2006-10" db="EMBL/GenBank/DDBJ databases">
        <authorList>
            <person name="Amadeo P."/>
            <person name="Zhao Q."/>
            <person name="Wortman J."/>
            <person name="Fraser-Liggett C."/>
            <person name="Carlton J."/>
        </authorList>
    </citation>
    <scope>NUCLEOTIDE SEQUENCE</scope>
    <source>
        <strain evidence="3">G3</strain>
    </source>
</reference>
<evidence type="ECO:0000259" key="2">
    <source>
        <dbReference type="Pfam" id="PF05004"/>
    </source>
</evidence>
<feature type="domain" description="Interferon-related developmental regulator N-terminal" evidence="2">
    <location>
        <begin position="16"/>
        <end position="219"/>
    </location>
</feature>
<feature type="region of interest" description="Disordered" evidence="1">
    <location>
        <begin position="1"/>
        <end position="22"/>
    </location>
</feature>
<dbReference type="SMR" id="A2FLP3"/>
<keyword evidence="4" id="KW-1185">Reference proteome</keyword>
<evidence type="ECO:0000313" key="4">
    <source>
        <dbReference type="Proteomes" id="UP000001542"/>
    </source>
</evidence>
<dbReference type="Proteomes" id="UP000001542">
    <property type="component" value="Unassembled WGS sequence"/>
</dbReference>
<evidence type="ECO:0000256" key="1">
    <source>
        <dbReference type="SAM" id="MobiDB-lite"/>
    </source>
</evidence>
<protein>
    <recommendedName>
        <fullName evidence="2">Interferon-related developmental regulator N-terminal domain-containing protein</fullName>
    </recommendedName>
</protein>
<organism evidence="3 4">
    <name type="scientific">Trichomonas vaginalis (strain ATCC PRA-98 / G3)</name>
    <dbReference type="NCBI Taxonomy" id="412133"/>
    <lineage>
        <taxon>Eukaryota</taxon>
        <taxon>Metamonada</taxon>
        <taxon>Parabasalia</taxon>
        <taxon>Trichomonadida</taxon>
        <taxon>Trichomonadidae</taxon>
        <taxon>Trichomonas</taxon>
    </lineage>
</organism>
<gene>
    <name evidence="3" type="ORF">TVAG_315840</name>
</gene>
<dbReference type="InterPro" id="IPR016024">
    <property type="entry name" value="ARM-type_fold"/>
</dbReference>
<dbReference type="AlphaFoldDB" id="A2FLP3"/>
<accession>A2FLP3</accession>
<dbReference type="EMBL" id="DS113872">
    <property type="protein sequence ID" value="EAX94178.1"/>
    <property type="molecule type" value="Genomic_DNA"/>
</dbReference>
<proteinExistence type="predicted"/>
<dbReference type="Pfam" id="PF05004">
    <property type="entry name" value="IFRD"/>
    <property type="match status" value="1"/>
</dbReference>
<reference evidence="3" key="2">
    <citation type="journal article" date="2007" name="Science">
        <title>Draft genome sequence of the sexually transmitted pathogen Trichomonas vaginalis.</title>
        <authorList>
            <person name="Carlton J.M."/>
            <person name="Hirt R.P."/>
            <person name="Silva J.C."/>
            <person name="Delcher A.L."/>
            <person name="Schatz M."/>
            <person name="Zhao Q."/>
            <person name="Wortman J.R."/>
            <person name="Bidwell S.L."/>
            <person name="Alsmark U.C.M."/>
            <person name="Besteiro S."/>
            <person name="Sicheritz-Ponten T."/>
            <person name="Noel C.J."/>
            <person name="Dacks J.B."/>
            <person name="Foster P.G."/>
            <person name="Simillion C."/>
            <person name="Van de Peer Y."/>
            <person name="Miranda-Saavedra D."/>
            <person name="Barton G.J."/>
            <person name="Westrop G.D."/>
            <person name="Mueller S."/>
            <person name="Dessi D."/>
            <person name="Fiori P.L."/>
            <person name="Ren Q."/>
            <person name="Paulsen I."/>
            <person name="Zhang H."/>
            <person name="Bastida-Corcuera F.D."/>
            <person name="Simoes-Barbosa A."/>
            <person name="Brown M.T."/>
            <person name="Hayes R.D."/>
            <person name="Mukherjee M."/>
            <person name="Okumura C.Y."/>
            <person name="Schneider R."/>
            <person name="Smith A.J."/>
            <person name="Vanacova S."/>
            <person name="Villalvazo M."/>
            <person name="Haas B.J."/>
            <person name="Pertea M."/>
            <person name="Feldblyum T.V."/>
            <person name="Utterback T.R."/>
            <person name="Shu C.L."/>
            <person name="Osoegawa K."/>
            <person name="de Jong P.J."/>
            <person name="Hrdy I."/>
            <person name="Horvathova L."/>
            <person name="Zubacova Z."/>
            <person name="Dolezal P."/>
            <person name="Malik S.B."/>
            <person name="Logsdon J.M. Jr."/>
            <person name="Henze K."/>
            <person name="Gupta A."/>
            <person name="Wang C.C."/>
            <person name="Dunne R.L."/>
            <person name="Upcroft J.A."/>
            <person name="Upcroft P."/>
            <person name="White O."/>
            <person name="Salzberg S.L."/>
            <person name="Tang P."/>
            <person name="Chiu C.-H."/>
            <person name="Lee Y.-S."/>
            <person name="Embley T.M."/>
            <person name="Coombs G.H."/>
            <person name="Mottram J.C."/>
            <person name="Tachezy J."/>
            <person name="Fraser-Liggett C.M."/>
            <person name="Johnson P.J."/>
        </authorList>
    </citation>
    <scope>NUCLEOTIDE SEQUENCE [LARGE SCALE GENOMIC DNA]</scope>
    <source>
        <strain evidence="3">G3</strain>
    </source>
</reference>
<dbReference type="InterPro" id="IPR007701">
    <property type="entry name" value="Interferon-rel_develop_reg_N"/>
</dbReference>
<dbReference type="SUPFAM" id="SSF48371">
    <property type="entry name" value="ARM repeat"/>
    <property type="match status" value="1"/>
</dbReference>
<sequence>MAPKRKGKKQNYEDHEEEAYEEPRTELDNWRVNLPNLVERLAETTDMERINTIRSITDILTARSVGGELRTYVDDLMLNLHDPIFYSEDKTESVEALICICTVCLHLYGYFEPAAMAFINELIPTFDQLQEINENPFRAFAIGYICILTVRNTEYTTKVLDKLFSFFTNDKLYKNLNDELIAESITAINLLLPCFATSTVTDVFYENIKKVLDKGFDSGDGPTVLATLDLYGLTYEYLFERQFVNDKGEELDEPKPEAEEILNAYINDYRIPLRQAASGIDNKDNQKLVREKTKQIQGLLDGEDYTTKISVNIQMAEVPGMKKNVFLNATKRIARFHFEQLLIVNRGVQHMLGVSFLDASQAQTLKMNMREGINAEREENEKIRSLEVQKKRKLKEKRLNTPEDEQY</sequence>
<name>A2FLP3_TRIV3</name>
<dbReference type="VEuPathDB" id="TrichDB:TVAG_315840"/>